<comment type="caution">
    <text evidence="1">Lacks conserved residue(s) required for the propagation of feature annotation.</text>
</comment>
<feature type="domain" description="LptD C-terminal" evidence="2">
    <location>
        <begin position="281"/>
        <end position="642"/>
    </location>
</feature>
<comment type="subcellular location">
    <subcellularLocation>
        <location evidence="1">Cell outer membrane</location>
    </subcellularLocation>
</comment>
<dbReference type="GO" id="GO:0009279">
    <property type="term" value="C:cell outer membrane"/>
    <property type="evidence" value="ECO:0007669"/>
    <property type="project" value="UniProtKB-SubCell"/>
</dbReference>
<protein>
    <recommendedName>
        <fullName evidence="1">LPS-assembly protein LptD</fullName>
    </recommendedName>
</protein>
<feature type="signal peptide" evidence="1">
    <location>
        <begin position="1"/>
        <end position="23"/>
    </location>
</feature>
<dbReference type="Pfam" id="PF04453">
    <property type="entry name" value="LptD"/>
    <property type="match status" value="1"/>
</dbReference>
<dbReference type="AlphaFoldDB" id="A0A1Y5R7T4"/>
<keyword evidence="4" id="KW-1185">Reference proteome</keyword>
<dbReference type="GO" id="GO:1990351">
    <property type="term" value="C:transporter complex"/>
    <property type="evidence" value="ECO:0007669"/>
    <property type="project" value="TreeGrafter"/>
</dbReference>
<evidence type="ECO:0000259" key="2">
    <source>
        <dbReference type="Pfam" id="PF04453"/>
    </source>
</evidence>
<dbReference type="RefSeq" id="WP_085866707.1">
    <property type="nucleotide sequence ID" value="NZ_FWFQ01000001.1"/>
</dbReference>
<dbReference type="InterPro" id="IPR020889">
    <property type="entry name" value="LipoPS_assembly_LptD"/>
</dbReference>
<dbReference type="InterPro" id="IPR050218">
    <property type="entry name" value="LptD"/>
</dbReference>
<evidence type="ECO:0000256" key="1">
    <source>
        <dbReference type="HAMAP-Rule" id="MF_01411"/>
    </source>
</evidence>
<dbReference type="GO" id="GO:0015920">
    <property type="term" value="P:lipopolysaccharide transport"/>
    <property type="evidence" value="ECO:0007669"/>
    <property type="project" value="InterPro"/>
</dbReference>
<dbReference type="InterPro" id="IPR007543">
    <property type="entry name" value="LptD_C"/>
</dbReference>
<dbReference type="PANTHER" id="PTHR30189:SF1">
    <property type="entry name" value="LPS-ASSEMBLY PROTEIN LPTD"/>
    <property type="match status" value="1"/>
</dbReference>
<evidence type="ECO:0000313" key="4">
    <source>
        <dbReference type="Proteomes" id="UP000193409"/>
    </source>
</evidence>
<keyword evidence="1" id="KW-0472">Membrane</keyword>
<reference evidence="3 4" key="1">
    <citation type="submission" date="2017-03" db="EMBL/GenBank/DDBJ databases">
        <authorList>
            <person name="Afonso C.L."/>
            <person name="Miller P.J."/>
            <person name="Scott M.A."/>
            <person name="Spackman E."/>
            <person name="Goraichik I."/>
            <person name="Dimitrov K.M."/>
            <person name="Suarez D.L."/>
            <person name="Swayne D.E."/>
        </authorList>
    </citation>
    <scope>NUCLEOTIDE SEQUENCE [LARGE SCALE GENOMIC DNA]</scope>
    <source>
        <strain evidence="3 4">CECT 7680</strain>
    </source>
</reference>
<name>A0A1Y5R7T4_9RHOB</name>
<dbReference type="PANTHER" id="PTHR30189">
    <property type="entry name" value="LPS-ASSEMBLY PROTEIN"/>
    <property type="match status" value="1"/>
</dbReference>
<sequence length="715" mass="79715" precursor="true">MRSAFTLALVSAFLCGTAPALHAQSASPEDGLEQPAATLIADSVALDGNNVVRARGNVEVFYEDAQLKASGITYDATTEKLTIEGPITVYYGDTATLLASAAEMDAELRNGLLKSARLVLDQQLQLAAAEVRRIDGRYTRLGNTVASSCKVCAADPVPLWQIRAREVIHDELERQLYFTDARLEVAGVPIAYLPRLRLPDPTLERANGFLIPTIRSDSIVGQGIELPYFLAIGEDKDLTISPLITTNTRTLQFRYRQALNAGDIEVNGAITRDDIRPGDWRGYLFADGSIGLRNDFVFNFDIEITSDKAYLLEYDYSDTDRLESTVELARTRRDTYFSTNYTHYRSLRDSEQNDEIPTEVVELTYERRFTPSLFGGTLTTAFDGQGFMRTSDTDGPTGRDMARASLQMDWQRTWDLNNGMLVKAIGAANADYYLVNQDSSYDEAQLHLTPTAGVELRWPFMKSESSGVVHSLEPVAQLLWTDTSAADVPNEVSTRVEFDEGNLFSLSRFPGFDRYERGFRANIGANWTRYDPDGWTLGVTVGKIFRDTDVNGFSTGSGLSGTESDWLAAASVTFPNNLSLINRALFNSAFEFTKNETRVSWVNDDVLLSSSYVWMVEDASQSRFDDTSEWTMDAEYRFARNWIGKVDWRYDFVEGSAARAGVGLEYVNECISVDLSLSRRFTSSSNVDPSTSVGLQVTLLGFGENNRRQSVRECY</sequence>
<gene>
    <name evidence="1 3" type="primary">lptD</name>
    <name evidence="3" type="ORF">PSA7680_00103</name>
</gene>
<organism evidence="3 4">
    <name type="scientific">Pseudoruegeria aquimaris</name>
    <dbReference type="NCBI Taxonomy" id="393663"/>
    <lineage>
        <taxon>Bacteria</taxon>
        <taxon>Pseudomonadati</taxon>
        <taxon>Pseudomonadota</taxon>
        <taxon>Alphaproteobacteria</taxon>
        <taxon>Rhodobacterales</taxon>
        <taxon>Roseobacteraceae</taxon>
        <taxon>Pseudoruegeria</taxon>
    </lineage>
</organism>
<comment type="subunit">
    <text evidence="1">Component of the lipopolysaccharide transport and assembly complex.</text>
</comment>
<dbReference type="HAMAP" id="MF_01411">
    <property type="entry name" value="LPS_assembly_LptD"/>
    <property type="match status" value="1"/>
</dbReference>
<feature type="chain" id="PRO_5013410912" description="LPS-assembly protein LptD" evidence="1">
    <location>
        <begin position="24"/>
        <end position="715"/>
    </location>
</feature>
<keyword evidence="1" id="KW-0732">Signal</keyword>
<dbReference type="OrthoDB" id="9760225at2"/>
<comment type="similarity">
    <text evidence="1">Belongs to the LptD family.</text>
</comment>
<dbReference type="Proteomes" id="UP000193409">
    <property type="component" value="Unassembled WGS sequence"/>
</dbReference>
<dbReference type="EMBL" id="FWFQ01000001">
    <property type="protein sequence ID" value="SLN11157.1"/>
    <property type="molecule type" value="Genomic_DNA"/>
</dbReference>
<accession>A0A1Y5R7T4</accession>
<proteinExistence type="inferred from homology"/>
<keyword evidence="1" id="KW-0998">Cell outer membrane</keyword>
<dbReference type="GO" id="GO:0043165">
    <property type="term" value="P:Gram-negative-bacterium-type cell outer membrane assembly"/>
    <property type="evidence" value="ECO:0007669"/>
    <property type="project" value="UniProtKB-UniRule"/>
</dbReference>
<comment type="function">
    <text evidence="1">Involved in the assembly of lipopolysaccharide (LPS) at the surface of the outer membrane.</text>
</comment>
<evidence type="ECO:0000313" key="3">
    <source>
        <dbReference type="EMBL" id="SLN11157.1"/>
    </source>
</evidence>